<name>A0ABP3JIH3_9BACI</name>
<gene>
    <name evidence="1" type="ORF">GCM10008935_07020</name>
</gene>
<dbReference type="Pfam" id="PF10737">
    <property type="entry name" value="GerPC"/>
    <property type="match status" value="1"/>
</dbReference>
<dbReference type="RefSeq" id="WP_343781837.1">
    <property type="nucleotide sequence ID" value="NZ_BAAACZ010000007.1"/>
</dbReference>
<proteinExistence type="predicted"/>
<evidence type="ECO:0000313" key="1">
    <source>
        <dbReference type="EMBL" id="GAA0454783.1"/>
    </source>
</evidence>
<comment type="caution">
    <text evidence="1">The sequence shown here is derived from an EMBL/GenBank/DDBJ whole genome shotgun (WGS) entry which is preliminary data.</text>
</comment>
<sequence>MHVHPYIMERLNRLEQKVDYQMEQMAHIISLLQQLSEDDDSEDEQQQTTIDTIEYHFEQLKIETLEGTLNIGLTPQRDLPFEQLDLPKKQGLSEIEQHALKELEPFMREELPEKIDTIASEHSVSLTDEWKTLILQDIHKQIPKRLKEYLNNMNPHERMTVESESLSHITNHIRKEILSGIKDHMLKIKEHPDER</sequence>
<reference evidence="2" key="1">
    <citation type="journal article" date="2019" name="Int. J. Syst. Evol. Microbiol.">
        <title>The Global Catalogue of Microorganisms (GCM) 10K type strain sequencing project: providing services to taxonomists for standard genome sequencing and annotation.</title>
        <authorList>
            <consortium name="The Broad Institute Genomics Platform"/>
            <consortium name="The Broad Institute Genome Sequencing Center for Infectious Disease"/>
            <person name="Wu L."/>
            <person name="Ma J."/>
        </authorList>
    </citation>
    <scope>NUCLEOTIDE SEQUENCE [LARGE SCALE GENOMIC DNA]</scope>
    <source>
        <strain evidence="2">JCM 14193</strain>
    </source>
</reference>
<organism evidence="1 2">
    <name type="scientific">Alkalibacillus silvisoli</name>
    <dbReference type="NCBI Taxonomy" id="392823"/>
    <lineage>
        <taxon>Bacteria</taxon>
        <taxon>Bacillati</taxon>
        <taxon>Bacillota</taxon>
        <taxon>Bacilli</taxon>
        <taxon>Bacillales</taxon>
        <taxon>Bacillaceae</taxon>
        <taxon>Alkalibacillus</taxon>
    </lineage>
</organism>
<keyword evidence="2" id="KW-1185">Reference proteome</keyword>
<dbReference type="InterPro" id="IPR019673">
    <property type="entry name" value="Spore_germination_GerPC"/>
</dbReference>
<protein>
    <submittedName>
        <fullName evidence="1">Uncharacterized protein</fullName>
    </submittedName>
</protein>
<dbReference type="EMBL" id="BAAACZ010000007">
    <property type="protein sequence ID" value="GAA0454783.1"/>
    <property type="molecule type" value="Genomic_DNA"/>
</dbReference>
<accession>A0ABP3JIH3</accession>
<evidence type="ECO:0000313" key="2">
    <source>
        <dbReference type="Proteomes" id="UP001500740"/>
    </source>
</evidence>
<dbReference type="Proteomes" id="UP001500740">
    <property type="component" value="Unassembled WGS sequence"/>
</dbReference>